<accession>A0A0F9SJA8</accession>
<name>A0A0F9SJA8_9ZZZZ</name>
<reference evidence="2" key="1">
    <citation type="journal article" date="2015" name="Nature">
        <title>Complex archaea that bridge the gap between prokaryotes and eukaryotes.</title>
        <authorList>
            <person name="Spang A."/>
            <person name="Saw J.H."/>
            <person name="Jorgensen S.L."/>
            <person name="Zaremba-Niedzwiedzka K."/>
            <person name="Martijn J."/>
            <person name="Lind A.E."/>
            <person name="van Eijk R."/>
            <person name="Schleper C."/>
            <person name="Guy L."/>
            <person name="Ettema T.J."/>
        </authorList>
    </citation>
    <scope>NUCLEOTIDE SEQUENCE</scope>
</reference>
<organism evidence="2">
    <name type="scientific">marine sediment metagenome</name>
    <dbReference type="NCBI Taxonomy" id="412755"/>
    <lineage>
        <taxon>unclassified sequences</taxon>
        <taxon>metagenomes</taxon>
        <taxon>ecological metagenomes</taxon>
    </lineage>
</organism>
<protein>
    <submittedName>
        <fullName evidence="2">Uncharacterized protein</fullName>
    </submittedName>
</protein>
<sequence length="729" mass="77959">MASRRRAKIKARKRAERAVGTMPGVPSFQGGTDGGLLTGPATGPVIGGGLGPINLPAQLQGATGPGFFREVGPEGPTRIRDMGFGTGILEVWNPMTGRYEATSELINLPDAGGGGGGGAAAGPPQFRPGELELLQEQNNLERRQQDLTVEQENLNRQQRELESQRQFQIARGQLQLARQTERRIGEIQRAQQALAVRAQGLEEQRFALEEEATRFGLQISKAAQQGQLATAQGNIAARRAEFLSGLLANPRDFVQSQIALGGGQSFIQSLLQGQQVGGQSTGLIGDTPTLGQGFANALAQINARPEQDLFQQASETLGQIPSQFGPLQQQQAQLRTDPEGVKAAVRLRLQNDPAFRQQFQQRMRARQASMRGALKERAGVDPNFARRFAGNAGLPGFAGGGRMVLDEPVVAIGQVSGRPRFTAGEGGEPEIIDITPLNKVRSFQEGGRVTFGGLQQTGTPQQPRTKTASALGATAAKNLFTRRQTAQQPQQRAGGGAGMTVNVSGGGVFNAAPPPFPEDRPSVGDFGDPIGDRGDLPIGGDLVPPGGVIAPPPNLPPPPLDLSSLTGPGDFFGGTVTPPAAFQNVPTGLMGLAQFLLGDQFQQTFPNRPEITPEMVEFIQRGIELSPRFRQRFVRDVQEQRLREQSAFNQLPQTPGEAARLLSTFSPRQFFNLLPEQEQLRQSLLSGIAVDPASNVDTILRQIPTAPNPGSVAFGNFREGGRVTVAPYR</sequence>
<dbReference type="EMBL" id="LAZR01000434">
    <property type="protein sequence ID" value="KKN69045.1"/>
    <property type="molecule type" value="Genomic_DNA"/>
</dbReference>
<keyword evidence="1" id="KW-0175">Coiled coil</keyword>
<gene>
    <name evidence="2" type="ORF">LCGC14_0445170</name>
</gene>
<evidence type="ECO:0000256" key="1">
    <source>
        <dbReference type="SAM" id="Coils"/>
    </source>
</evidence>
<comment type="caution">
    <text evidence="2">The sequence shown here is derived from an EMBL/GenBank/DDBJ whole genome shotgun (WGS) entry which is preliminary data.</text>
</comment>
<feature type="coiled-coil region" evidence="1">
    <location>
        <begin position="137"/>
        <end position="164"/>
    </location>
</feature>
<evidence type="ECO:0000313" key="2">
    <source>
        <dbReference type="EMBL" id="KKN69045.1"/>
    </source>
</evidence>
<proteinExistence type="predicted"/>
<dbReference type="AlphaFoldDB" id="A0A0F9SJA8"/>